<evidence type="ECO:0000313" key="8">
    <source>
        <dbReference type="EMBL" id="GAC73706.1"/>
    </source>
</evidence>
<accession>M9LNZ9</accession>
<evidence type="ECO:0000256" key="4">
    <source>
        <dbReference type="ARBA" id="ARBA00023125"/>
    </source>
</evidence>
<feature type="domain" description="DNA mismatch repair proteins mutS family" evidence="7">
    <location>
        <begin position="635"/>
        <end position="831"/>
    </location>
</feature>
<dbReference type="Pfam" id="PF00488">
    <property type="entry name" value="MutS_V"/>
    <property type="match status" value="1"/>
</dbReference>
<protein>
    <submittedName>
        <fullName evidence="8">Mismatch repair ATPase MSH5</fullName>
    </submittedName>
</protein>
<dbReference type="SMART" id="SM00534">
    <property type="entry name" value="MUTSac"/>
    <property type="match status" value="1"/>
</dbReference>
<dbReference type="InterPro" id="IPR027417">
    <property type="entry name" value="P-loop_NTPase"/>
</dbReference>
<evidence type="ECO:0000259" key="7">
    <source>
        <dbReference type="SMART" id="SM00534"/>
    </source>
</evidence>
<feature type="region of interest" description="Disordered" evidence="5">
    <location>
        <begin position="587"/>
        <end position="629"/>
    </location>
</feature>
<name>M9LNZ9_PSEA3</name>
<feature type="compositionally biased region" description="Polar residues" evidence="5">
    <location>
        <begin position="1"/>
        <end position="17"/>
    </location>
</feature>
<dbReference type="EMBL" id="DF196775">
    <property type="protein sequence ID" value="GAC73706.1"/>
    <property type="molecule type" value="Genomic_DNA"/>
</dbReference>
<keyword evidence="4" id="KW-0238">DNA-binding</keyword>
<keyword evidence="2" id="KW-0547">Nucleotide-binding</keyword>
<dbReference type="InterPro" id="IPR036187">
    <property type="entry name" value="DNA_mismatch_repair_MutS_sf"/>
</dbReference>
<dbReference type="GO" id="GO:0005524">
    <property type="term" value="F:ATP binding"/>
    <property type="evidence" value="ECO:0007669"/>
    <property type="project" value="UniProtKB-KW"/>
</dbReference>
<proteinExistence type="inferred from homology"/>
<evidence type="ECO:0000259" key="6">
    <source>
        <dbReference type="SMART" id="SM00533"/>
    </source>
</evidence>
<dbReference type="Pfam" id="PF05192">
    <property type="entry name" value="MutS_III"/>
    <property type="match status" value="1"/>
</dbReference>
<organism evidence="8 9">
    <name type="scientific">Pseudozyma antarctica (strain T-34)</name>
    <name type="common">Yeast</name>
    <name type="synonym">Candida antarctica</name>
    <dbReference type="NCBI Taxonomy" id="1151754"/>
    <lineage>
        <taxon>Eukaryota</taxon>
        <taxon>Fungi</taxon>
        <taxon>Dikarya</taxon>
        <taxon>Basidiomycota</taxon>
        <taxon>Ustilaginomycotina</taxon>
        <taxon>Ustilaginomycetes</taxon>
        <taxon>Ustilaginales</taxon>
        <taxon>Ustilaginaceae</taxon>
        <taxon>Moesziomyces</taxon>
    </lineage>
</organism>
<keyword evidence="3" id="KW-0067">ATP-binding</keyword>
<dbReference type="Gene3D" id="3.40.50.300">
    <property type="entry name" value="P-loop containing nucleotide triphosphate hydrolases"/>
    <property type="match status" value="1"/>
</dbReference>
<feature type="compositionally biased region" description="Basic and acidic residues" evidence="5">
    <location>
        <begin position="587"/>
        <end position="613"/>
    </location>
</feature>
<dbReference type="Proteomes" id="UP000011976">
    <property type="component" value="Unassembled WGS sequence"/>
</dbReference>
<dbReference type="GO" id="GO:0006298">
    <property type="term" value="P:mismatch repair"/>
    <property type="evidence" value="ECO:0007669"/>
    <property type="project" value="InterPro"/>
</dbReference>
<evidence type="ECO:0000256" key="5">
    <source>
        <dbReference type="SAM" id="MobiDB-lite"/>
    </source>
</evidence>
<evidence type="ECO:0000256" key="3">
    <source>
        <dbReference type="ARBA" id="ARBA00022840"/>
    </source>
</evidence>
<dbReference type="InterPro" id="IPR045076">
    <property type="entry name" value="MutS"/>
</dbReference>
<dbReference type="STRING" id="1151754.M9LNZ9"/>
<reference evidence="9" key="1">
    <citation type="journal article" date="2013" name="Genome Announc.">
        <title>Genome sequence of the basidiomycetous yeast Pseudozyma antarctica T-34, a producer of the glycolipid biosurfactants mannosylerythritol lipids.</title>
        <authorList>
            <person name="Morita T."/>
            <person name="Koike H."/>
            <person name="Koyama Y."/>
            <person name="Hagiwara H."/>
            <person name="Ito E."/>
            <person name="Fukuoka T."/>
            <person name="Imura T."/>
            <person name="Machida M."/>
            <person name="Kitamoto D."/>
        </authorList>
    </citation>
    <scope>NUCLEOTIDE SEQUENCE [LARGE SCALE GENOMIC DNA]</scope>
    <source>
        <strain evidence="9">T-34</strain>
    </source>
</reference>
<dbReference type="SUPFAM" id="SSF48334">
    <property type="entry name" value="DNA repair protein MutS, domain III"/>
    <property type="match status" value="1"/>
</dbReference>
<dbReference type="AlphaFoldDB" id="M9LNZ9"/>
<evidence type="ECO:0000256" key="2">
    <source>
        <dbReference type="ARBA" id="ARBA00022741"/>
    </source>
</evidence>
<dbReference type="OrthoDB" id="29596at2759"/>
<dbReference type="InterPro" id="IPR007696">
    <property type="entry name" value="DNA_mismatch_repair_MutS_core"/>
</dbReference>
<dbReference type="Gene3D" id="1.10.1420.10">
    <property type="match status" value="1"/>
</dbReference>
<feature type="compositionally biased region" description="Low complexity" evidence="5">
    <location>
        <begin position="620"/>
        <end position="629"/>
    </location>
</feature>
<evidence type="ECO:0000256" key="1">
    <source>
        <dbReference type="ARBA" id="ARBA00006271"/>
    </source>
</evidence>
<comment type="similarity">
    <text evidence="1">Belongs to the DNA mismatch repair MutS family.</text>
</comment>
<feature type="domain" description="DNA mismatch repair protein MutS core" evidence="6">
    <location>
        <begin position="263"/>
        <end position="572"/>
    </location>
</feature>
<dbReference type="GO" id="GO:0051026">
    <property type="term" value="P:chiasma assembly"/>
    <property type="evidence" value="ECO:0007669"/>
    <property type="project" value="TreeGrafter"/>
</dbReference>
<sequence length="894" mass="97886">MSSAPPSDAVNATTPSANARAATHDQEDRASTALRDLPLSAVAIHVQRGHLGCAVFVEEEQQLLLCEDLPCDFFSPQQVNPAPLQNVDHDSELMRDDIAAKATATVHGPTASVLESLLSQFHPDMILASSTCPAPLLAVLQTFSDQRRASVEVRPARDFQLALGSAGIAEVTACTDALTIDGEGLLSSAVLTDAKISRSKATISICSVGPLLSGLRNRLDVGRSLVLSVLSLDEYLFVDENTLRSMSICSSDPHAFVHAKAGREGFTVLGELYTPSMSLLQRWIMLPLANRAEIQRRHDAVELLVRHEAYSEIIEIRSRLAELGKIPQICHQLNKGLGSASLWDKLRKTSHAILRIRMELNTLNLSSSELIREIDFEESKNEGKITLQPGVDAHLDELRERSANLPSLLERVASELKGQPAFHSVTRQVEFKSLSCGLVFGIHVVYFPQIGYLIVVPRGDTVGTEYDATLEHQFASEETVYLKNNLMADMDQNLGDVSSFIVDREIELLDGLHAVLDDSITDLLAAHTALCQLDCLMAFARAATLYDLRRPTLVEEQVIKLNGSRHALKALSDESFVPNDLELRGGRGVAHDRDEARARPIEARDGSHEDREPPPSIETASLPPSQASASAGDRFSVMVLTGANSSGKSCLLQQAALAVFLSQCGCFVPATYAELGVFDKILTRMKQDESLSSEGSSFTRELGRLHRAMSMATEKSLVILDEVGRECRSDDGAGLFIATIYDFLQRGSKCPIVISATHHLRAIERHFPADLPIERAHMQTILLPTLVEAFKSLTYLYRLRPGFAGASHACHCARLCGVPESVVELAEHICRVGLRAWHKSEADQDEAIVRRLLQLDLGNDEDEQQQQPAMEDNEAIRLLELVLRPEEGAGSTQG</sequence>
<evidence type="ECO:0000313" key="9">
    <source>
        <dbReference type="Proteomes" id="UP000011976"/>
    </source>
</evidence>
<gene>
    <name evidence="8" type="ORF">PANT_9c00259</name>
</gene>
<dbReference type="PANTHER" id="PTHR11361">
    <property type="entry name" value="DNA MISMATCH REPAIR PROTEIN MUTS FAMILY MEMBER"/>
    <property type="match status" value="1"/>
</dbReference>
<feature type="region of interest" description="Disordered" evidence="5">
    <location>
        <begin position="1"/>
        <end position="30"/>
    </location>
</feature>
<dbReference type="GO" id="GO:0005634">
    <property type="term" value="C:nucleus"/>
    <property type="evidence" value="ECO:0007669"/>
    <property type="project" value="TreeGrafter"/>
</dbReference>
<dbReference type="GO" id="GO:0030983">
    <property type="term" value="F:mismatched DNA binding"/>
    <property type="evidence" value="ECO:0007669"/>
    <property type="project" value="InterPro"/>
</dbReference>
<dbReference type="SUPFAM" id="SSF52540">
    <property type="entry name" value="P-loop containing nucleoside triphosphate hydrolases"/>
    <property type="match status" value="1"/>
</dbReference>
<dbReference type="GO" id="GO:0140664">
    <property type="term" value="F:ATP-dependent DNA damage sensor activity"/>
    <property type="evidence" value="ECO:0007669"/>
    <property type="project" value="InterPro"/>
</dbReference>
<dbReference type="PANTHER" id="PTHR11361:SF20">
    <property type="entry name" value="MUTS PROTEIN HOMOLOG 5"/>
    <property type="match status" value="1"/>
</dbReference>
<dbReference type="SMART" id="SM00533">
    <property type="entry name" value="MUTSd"/>
    <property type="match status" value="1"/>
</dbReference>
<dbReference type="InterPro" id="IPR000432">
    <property type="entry name" value="DNA_mismatch_repair_MutS_C"/>
</dbReference>